<dbReference type="SUPFAM" id="SSF81383">
    <property type="entry name" value="F-box domain"/>
    <property type="match status" value="1"/>
</dbReference>
<gene>
    <name evidence="3" type="primary">LOC111450809</name>
</gene>
<dbReference type="InterPro" id="IPR036047">
    <property type="entry name" value="F-box-like_dom_sf"/>
</dbReference>
<feature type="domain" description="F-box" evidence="1">
    <location>
        <begin position="2"/>
        <end position="32"/>
    </location>
</feature>
<protein>
    <submittedName>
        <fullName evidence="3">F-box protein At5g49610-like</fullName>
    </submittedName>
</protein>
<organism evidence="2 3">
    <name type="scientific">Cucurbita moschata</name>
    <name type="common">Winter crookneck squash</name>
    <name type="synonym">Cucurbita pepo var. moschata</name>
    <dbReference type="NCBI Taxonomy" id="3662"/>
    <lineage>
        <taxon>Eukaryota</taxon>
        <taxon>Viridiplantae</taxon>
        <taxon>Streptophyta</taxon>
        <taxon>Embryophyta</taxon>
        <taxon>Tracheophyta</taxon>
        <taxon>Spermatophyta</taxon>
        <taxon>Magnoliopsida</taxon>
        <taxon>eudicotyledons</taxon>
        <taxon>Gunneridae</taxon>
        <taxon>Pentapetalae</taxon>
        <taxon>rosids</taxon>
        <taxon>fabids</taxon>
        <taxon>Cucurbitales</taxon>
        <taxon>Cucurbitaceae</taxon>
        <taxon>Cucurbiteae</taxon>
        <taxon>Cucurbita</taxon>
    </lineage>
</organism>
<evidence type="ECO:0000313" key="2">
    <source>
        <dbReference type="Proteomes" id="UP000504609"/>
    </source>
</evidence>
<dbReference type="Proteomes" id="UP000504609">
    <property type="component" value="Unplaced"/>
</dbReference>
<dbReference type="KEGG" id="cmos:111450809"/>
<accession>A0A6J1G4V2</accession>
<proteinExistence type="predicted"/>
<dbReference type="PANTHER" id="PTHR31672:SF13">
    <property type="entry name" value="F-BOX PROTEIN CPR30-LIKE"/>
    <property type="match status" value="1"/>
</dbReference>
<dbReference type="InterPro" id="IPR050796">
    <property type="entry name" value="SCF_F-box_component"/>
</dbReference>
<dbReference type="RefSeq" id="XP_022946872.1">
    <property type="nucleotide sequence ID" value="XM_023091104.1"/>
</dbReference>
<dbReference type="AlphaFoldDB" id="A0A6J1G4V2"/>
<dbReference type="Gene3D" id="1.20.1280.50">
    <property type="match status" value="1"/>
</dbReference>
<keyword evidence="2" id="KW-1185">Reference proteome</keyword>
<reference evidence="3" key="1">
    <citation type="submission" date="2025-08" db="UniProtKB">
        <authorList>
            <consortium name="RefSeq"/>
        </authorList>
    </citation>
    <scope>IDENTIFICATION</scope>
    <source>
        <tissue evidence="3">Young leaves</tissue>
    </source>
</reference>
<dbReference type="InterPro" id="IPR001810">
    <property type="entry name" value="F-box_dom"/>
</dbReference>
<evidence type="ECO:0000259" key="1">
    <source>
        <dbReference type="Pfam" id="PF00646"/>
    </source>
</evidence>
<dbReference type="GeneID" id="111450809"/>
<dbReference type="PANTHER" id="PTHR31672">
    <property type="entry name" value="BNACNNG10540D PROTEIN"/>
    <property type="match status" value="1"/>
</dbReference>
<evidence type="ECO:0000313" key="3">
    <source>
        <dbReference type="RefSeq" id="XP_022946872.1"/>
    </source>
</evidence>
<dbReference type="Pfam" id="PF00646">
    <property type="entry name" value="F-box"/>
    <property type="match status" value="1"/>
</dbReference>
<sequence>MEILSWLPPETLLRFKSVHKSWYALINDPKFILKHFLNSPQYNHIFLKRIVEIDYDKDKSTFSILNFSLDPYLFVLDIDLSDYQYSQYFEIHGHSHCMVCVADVMNVSNVFLCNPATREFRKLPPSIFPVYTITDASPRPICYELIMQASDLGTMQIPYDVNSRDFKVVRVVDIVGLRRGYPV</sequence>
<name>A0A6J1G4V2_CUCMO</name>